<comment type="caution">
    <text evidence="1">The sequence shown here is derived from an EMBL/GenBank/DDBJ whole genome shotgun (WGS) entry which is preliminary data.</text>
</comment>
<gene>
    <name evidence="1" type="ORF">A9K56_03975</name>
</gene>
<evidence type="ECO:0000313" key="2">
    <source>
        <dbReference type="Proteomes" id="UP000092125"/>
    </source>
</evidence>
<accession>A0AAP7GUP9</accession>
<organism evidence="1 2">
    <name type="scientific">Stenotrophomonas maltophilia</name>
    <name type="common">Pseudomonas maltophilia</name>
    <name type="synonym">Xanthomonas maltophilia</name>
    <dbReference type="NCBI Taxonomy" id="40324"/>
    <lineage>
        <taxon>Bacteria</taxon>
        <taxon>Pseudomonadati</taxon>
        <taxon>Pseudomonadota</taxon>
        <taxon>Gammaproteobacteria</taxon>
        <taxon>Lysobacterales</taxon>
        <taxon>Lysobacteraceae</taxon>
        <taxon>Stenotrophomonas</taxon>
        <taxon>Stenotrophomonas maltophilia group</taxon>
    </lineage>
</organism>
<protein>
    <submittedName>
        <fullName evidence="1">Uncharacterized protein</fullName>
    </submittedName>
</protein>
<dbReference type="EMBL" id="LYVI01000002">
    <property type="protein sequence ID" value="OBU62813.1"/>
    <property type="molecule type" value="Genomic_DNA"/>
</dbReference>
<name>A0AAP7GUP9_STEMA</name>
<dbReference type="AlphaFoldDB" id="A0AAP7GUP9"/>
<dbReference type="Proteomes" id="UP000092125">
    <property type="component" value="Unassembled WGS sequence"/>
</dbReference>
<evidence type="ECO:0000313" key="1">
    <source>
        <dbReference type="EMBL" id="OBU62813.1"/>
    </source>
</evidence>
<sequence length="73" mass="8344">MATTQLFMLMRFIMGGLGRLLGARTWLGSRQRALEKASLSGIDLRLAQDRYGGCVVKPNIGQRWMFYFYDPLV</sequence>
<reference evidence="1 2" key="1">
    <citation type="submission" date="2016-05" db="EMBL/GenBank/DDBJ databases">
        <title>Draft Genome Sequences of Stenotrophomonas maltophilia Strains Sm32COP, Sm41DVV, Sm46PAILV, SmF3, SmF22, SmSOFb1 and SmCVFa1, Isolated from Different Manures, in France.</title>
        <authorList>
            <person name="Nazaret S."/>
            <person name="Bodilis J."/>
        </authorList>
    </citation>
    <scope>NUCLEOTIDE SEQUENCE [LARGE SCALE GENOMIC DNA]</scope>
    <source>
        <strain evidence="1 2">Sm41DVV</strain>
    </source>
</reference>
<proteinExistence type="predicted"/>